<feature type="chain" id="PRO_5008556392" evidence="1">
    <location>
        <begin position="21"/>
        <end position="163"/>
    </location>
</feature>
<name>A0A1B3ZEP2_9SPHN</name>
<dbReference type="RefSeq" id="WP_069206428.1">
    <property type="nucleotide sequence ID" value="NZ_CP014168.1"/>
</dbReference>
<dbReference type="Proteomes" id="UP000094256">
    <property type="component" value="Chromosome"/>
</dbReference>
<dbReference type="EMBL" id="CP014168">
    <property type="protein sequence ID" value="AOH85901.1"/>
    <property type="molecule type" value="Genomic_DNA"/>
</dbReference>
<protein>
    <submittedName>
        <fullName evidence="2">Uncharacterized protein</fullName>
    </submittedName>
</protein>
<dbReference type="AlphaFoldDB" id="A0A1B3ZEP2"/>
<dbReference type="KEGG" id="span:AWL63_20030"/>
<dbReference type="OrthoDB" id="7560014at2"/>
<evidence type="ECO:0000313" key="3">
    <source>
        <dbReference type="Proteomes" id="UP000094256"/>
    </source>
</evidence>
<evidence type="ECO:0000313" key="2">
    <source>
        <dbReference type="EMBL" id="AOH85901.1"/>
    </source>
</evidence>
<keyword evidence="1" id="KW-0732">Signal</keyword>
<feature type="signal peptide" evidence="1">
    <location>
        <begin position="1"/>
        <end position="20"/>
    </location>
</feature>
<gene>
    <name evidence="2" type="ORF">AWL63_20030</name>
</gene>
<keyword evidence="3" id="KW-1185">Reference proteome</keyword>
<proteinExistence type="predicted"/>
<reference evidence="2 3" key="1">
    <citation type="submission" date="2016-01" db="EMBL/GenBank/DDBJ databases">
        <title>Complete genome and mega plasmid sequence of Sphingomonas panacis DCY99 elicits systemic resistance in rice to Xanthomonas oryzae.</title>
        <authorList>
            <person name="Kim Y.J."/>
            <person name="Yang D.C."/>
            <person name="Sing P."/>
        </authorList>
    </citation>
    <scope>NUCLEOTIDE SEQUENCE [LARGE SCALE GENOMIC DNA]</scope>
    <source>
        <strain evidence="2 3">DCY99</strain>
    </source>
</reference>
<evidence type="ECO:0000256" key="1">
    <source>
        <dbReference type="SAM" id="SignalP"/>
    </source>
</evidence>
<accession>A0A1B3ZEP2</accession>
<organism evidence="2 3">
    <name type="scientific">Sphingomonas panacis</name>
    <dbReference type="NCBI Taxonomy" id="1560345"/>
    <lineage>
        <taxon>Bacteria</taxon>
        <taxon>Pseudomonadati</taxon>
        <taxon>Pseudomonadota</taxon>
        <taxon>Alphaproteobacteria</taxon>
        <taxon>Sphingomonadales</taxon>
        <taxon>Sphingomonadaceae</taxon>
        <taxon>Sphingomonas</taxon>
    </lineage>
</organism>
<sequence>MMKFPSLALSSLLALTSAHAAMPQVYTPKPGSAERTAILKVLHNGDTRPEARFTIHKFRVVRGGSRSIAYVDGEGETGEFHAILTQQPPAPWRKVWGESDGGSDTCAAGAQHYAWAVHLIQSYKVAPDALFPGVVRQAQDLKRRAATEPDLQCVGDLDGGPGS</sequence>